<proteinExistence type="inferred from homology"/>
<evidence type="ECO:0000313" key="11">
    <source>
        <dbReference type="EMBL" id="UYV81236.1"/>
    </source>
</evidence>
<evidence type="ECO:0000259" key="10">
    <source>
        <dbReference type="SMART" id="SM01083"/>
    </source>
</evidence>
<evidence type="ECO:0000313" key="12">
    <source>
        <dbReference type="Proteomes" id="UP001235939"/>
    </source>
</evidence>
<evidence type="ECO:0000256" key="4">
    <source>
        <dbReference type="ARBA" id="ARBA00022728"/>
    </source>
</evidence>
<evidence type="ECO:0000256" key="3">
    <source>
        <dbReference type="ARBA" id="ARBA00022664"/>
    </source>
</evidence>
<keyword evidence="7" id="KW-0539">Nucleus</keyword>
<evidence type="ECO:0000256" key="5">
    <source>
        <dbReference type="ARBA" id="ARBA00023054"/>
    </source>
</evidence>
<organism evidence="11 12">
    <name type="scientific">Cordylochernes scorpioides</name>
    <dbReference type="NCBI Taxonomy" id="51811"/>
    <lineage>
        <taxon>Eukaryota</taxon>
        <taxon>Metazoa</taxon>
        <taxon>Ecdysozoa</taxon>
        <taxon>Arthropoda</taxon>
        <taxon>Chelicerata</taxon>
        <taxon>Arachnida</taxon>
        <taxon>Pseudoscorpiones</taxon>
        <taxon>Cheliferoidea</taxon>
        <taxon>Chernetidae</taxon>
        <taxon>Cordylochernes</taxon>
    </lineage>
</organism>
<name>A0ABY6LJ42_9ARAC</name>
<dbReference type="InterPro" id="IPR022209">
    <property type="entry name" value="CWC25"/>
</dbReference>
<feature type="compositionally biased region" description="Basic and acidic residues" evidence="9">
    <location>
        <begin position="334"/>
        <end position="343"/>
    </location>
</feature>
<dbReference type="PANTHER" id="PTHR16196">
    <property type="entry name" value="CELL CYCLE CONTROL PROTEIN CWF25"/>
    <property type="match status" value="1"/>
</dbReference>
<reference evidence="11 12" key="1">
    <citation type="submission" date="2022-01" db="EMBL/GenBank/DDBJ databases">
        <title>A chromosomal length assembly of Cordylochernes scorpioides.</title>
        <authorList>
            <person name="Zeh D."/>
            <person name="Zeh J."/>
        </authorList>
    </citation>
    <scope>NUCLEOTIDE SEQUENCE [LARGE SCALE GENOMIC DNA]</scope>
    <source>
        <strain evidence="11">IN4F17</strain>
        <tissue evidence="11">Whole Body</tissue>
    </source>
</reference>
<feature type="compositionally biased region" description="Basic and acidic residues" evidence="9">
    <location>
        <begin position="283"/>
        <end position="320"/>
    </location>
</feature>
<evidence type="ECO:0000256" key="6">
    <source>
        <dbReference type="ARBA" id="ARBA00023187"/>
    </source>
</evidence>
<keyword evidence="3" id="KW-0507">mRNA processing</keyword>
<keyword evidence="6" id="KW-0508">mRNA splicing</keyword>
<accession>A0ABY6LJ42</accession>
<feature type="region of interest" description="Disordered" evidence="9">
    <location>
        <begin position="167"/>
        <end position="343"/>
    </location>
</feature>
<dbReference type="InterPro" id="IPR051376">
    <property type="entry name" value="CWC25_splicing_factor"/>
</dbReference>
<comment type="similarity">
    <text evidence="2">Belongs to the CWC25 family.</text>
</comment>
<keyword evidence="5 8" id="KW-0175">Coiled coil</keyword>
<evidence type="ECO:0000256" key="8">
    <source>
        <dbReference type="SAM" id="Coils"/>
    </source>
</evidence>
<feature type="compositionally biased region" description="Basic residues" evidence="9">
    <location>
        <begin position="177"/>
        <end position="190"/>
    </location>
</feature>
<gene>
    <name evidence="11" type="ORF">LAZ67_20000421</name>
</gene>
<evidence type="ECO:0000256" key="2">
    <source>
        <dbReference type="ARBA" id="ARBA00006695"/>
    </source>
</evidence>
<evidence type="ECO:0000256" key="1">
    <source>
        <dbReference type="ARBA" id="ARBA00004123"/>
    </source>
</evidence>
<feature type="compositionally biased region" description="Basic residues" evidence="9">
    <location>
        <begin position="224"/>
        <end position="238"/>
    </location>
</feature>
<dbReference type="EMBL" id="CP092882">
    <property type="protein sequence ID" value="UYV81236.1"/>
    <property type="molecule type" value="Genomic_DNA"/>
</dbReference>
<dbReference type="Pfam" id="PF12542">
    <property type="entry name" value="CWC25"/>
    <property type="match status" value="1"/>
</dbReference>
<dbReference type="InterPro" id="IPR019339">
    <property type="entry name" value="CIR_N_dom"/>
</dbReference>
<dbReference type="PANTHER" id="PTHR16196:SF0">
    <property type="entry name" value="PRE-MRNA-SPLICING FACTOR CWC25 HOMOLOG"/>
    <property type="match status" value="1"/>
</dbReference>
<keyword evidence="4" id="KW-0747">Spliceosome</keyword>
<sequence>MGGGDLNLKKSWHPSTLRNMERVWKAEQKHEAEKKKIEQLQRELAEERAQEEMRNFAENQGVIRKRTEKLDWMYQGPSALVDKEEYLMGRSVDKTFEVIQQLETGEAKNTPDESYLGNLLKQASAASNISVDMANKIREDPLFQIRKQEQEKKKLLVSNPIKMKQLHQLLQHSVNGKSHKKKKKKKRSRRSSSSEPEVQKRSRRSSSSEPEVQYKKKTTSQPLSHRHRSPDNHRKRAHSSSDDGSEDERSARERKYGLIVTSKSSGRPVVDPRKNPYQARGKPQREPTPDRRGSKKSAEEMEKLREQMLADAKWREEHRAAQVTKYRQQDEEEDRKNRKTKEAKFITPLLNKAVESSSVEGRIKQNMFKIQRSGRAMENNFTRR</sequence>
<keyword evidence="12" id="KW-1185">Reference proteome</keyword>
<feature type="compositionally biased region" description="Basic and acidic residues" evidence="9">
    <location>
        <begin position="247"/>
        <end position="256"/>
    </location>
</feature>
<evidence type="ECO:0000256" key="7">
    <source>
        <dbReference type="ARBA" id="ARBA00023242"/>
    </source>
</evidence>
<dbReference type="Pfam" id="PF10197">
    <property type="entry name" value="Cir_N"/>
    <property type="match status" value="1"/>
</dbReference>
<evidence type="ECO:0000256" key="9">
    <source>
        <dbReference type="SAM" id="MobiDB-lite"/>
    </source>
</evidence>
<comment type="subcellular location">
    <subcellularLocation>
        <location evidence="1">Nucleus</location>
    </subcellularLocation>
</comment>
<protein>
    <submittedName>
        <fullName evidence="11">DNAJC7</fullName>
    </submittedName>
</protein>
<feature type="coiled-coil region" evidence="8">
    <location>
        <begin position="23"/>
        <end position="60"/>
    </location>
</feature>
<feature type="domain" description="CBF1-interacting co-repressor CIR N-terminal" evidence="10">
    <location>
        <begin position="11"/>
        <end position="47"/>
    </location>
</feature>
<dbReference type="Proteomes" id="UP001235939">
    <property type="component" value="Chromosome 20"/>
</dbReference>
<dbReference type="SMART" id="SM01083">
    <property type="entry name" value="Cir_N"/>
    <property type="match status" value="1"/>
</dbReference>